<dbReference type="RefSeq" id="WP_184955827.1">
    <property type="nucleotide sequence ID" value="NZ_BOMC01000029.1"/>
</dbReference>
<sequence>MSFTDRMAYALEKDLSDDERHTKVGLRCTAILVGWAVIVPILIGYAVTGRQRETEVISVAASLTLLLPFTAAVIATQGRRFGLGAAYVVLTLLMVLPAVWVAQLG</sequence>
<dbReference type="AlphaFoldDB" id="A0A7W7D2F4"/>
<organism evidence="2 3">
    <name type="scientific">Paractinoplanes abujensis</name>
    <dbReference type="NCBI Taxonomy" id="882441"/>
    <lineage>
        <taxon>Bacteria</taxon>
        <taxon>Bacillati</taxon>
        <taxon>Actinomycetota</taxon>
        <taxon>Actinomycetes</taxon>
        <taxon>Micromonosporales</taxon>
        <taxon>Micromonosporaceae</taxon>
        <taxon>Paractinoplanes</taxon>
    </lineage>
</organism>
<feature type="transmembrane region" description="Helical" evidence="1">
    <location>
        <begin position="81"/>
        <end position="102"/>
    </location>
</feature>
<feature type="transmembrane region" description="Helical" evidence="1">
    <location>
        <begin position="56"/>
        <end position="75"/>
    </location>
</feature>
<keyword evidence="1" id="KW-1133">Transmembrane helix</keyword>
<dbReference type="EMBL" id="JACHMF010000001">
    <property type="protein sequence ID" value="MBB4697758.1"/>
    <property type="molecule type" value="Genomic_DNA"/>
</dbReference>
<name>A0A7W7D2F4_9ACTN</name>
<feature type="transmembrane region" description="Helical" evidence="1">
    <location>
        <begin position="24"/>
        <end position="47"/>
    </location>
</feature>
<reference evidence="2 3" key="1">
    <citation type="submission" date="2020-08" db="EMBL/GenBank/DDBJ databases">
        <title>Sequencing the genomes of 1000 actinobacteria strains.</title>
        <authorList>
            <person name="Klenk H.-P."/>
        </authorList>
    </citation>
    <scope>NUCLEOTIDE SEQUENCE [LARGE SCALE GENOMIC DNA]</scope>
    <source>
        <strain evidence="2 3">DSM 45518</strain>
    </source>
</reference>
<dbReference type="Proteomes" id="UP000542742">
    <property type="component" value="Unassembled WGS sequence"/>
</dbReference>
<evidence type="ECO:0000313" key="2">
    <source>
        <dbReference type="EMBL" id="MBB4697758.1"/>
    </source>
</evidence>
<keyword evidence="3" id="KW-1185">Reference proteome</keyword>
<gene>
    <name evidence="2" type="ORF">BKA14_007906</name>
</gene>
<evidence type="ECO:0000256" key="1">
    <source>
        <dbReference type="SAM" id="Phobius"/>
    </source>
</evidence>
<keyword evidence="1" id="KW-0812">Transmembrane</keyword>
<evidence type="ECO:0000313" key="3">
    <source>
        <dbReference type="Proteomes" id="UP000542742"/>
    </source>
</evidence>
<comment type="caution">
    <text evidence="2">The sequence shown here is derived from an EMBL/GenBank/DDBJ whole genome shotgun (WGS) entry which is preliminary data.</text>
</comment>
<proteinExistence type="predicted"/>
<protein>
    <submittedName>
        <fullName evidence="2">Uncharacterized protein</fullName>
    </submittedName>
</protein>
<keyword evidence="1" id="KW-0472">Membrane</keyword>
<accession>A0A7W7D2F4</accession>